<keyword evidence="10" id="KW-1185">Reference proteome</keyword>
<dbReference type="Pfam" id="PF11970">
    <property type="entry name" value="GPR_Gpa2_C"/>
    <property type="match status" value="1"/>
</dbReference>
<feature type="domain" description="G protein-coupled receptor GPR1/2/3 C-terminal" evidence="8">
    <location>
        <begin position="366"/>
        <end position="443"/>
    </location>
</feature>
<feature type="compositionally biased region" description="Pro residues" evidence="5">
    <location>
        <begin position="321"/>
        <end position="335"/>
    </location>
</feature>
<feature type="compositionally biased region" description="Low complexity" evidence="5">
    <location>
        <begin position="311"/>
        <end position="320"/>
    </location>
</feature>
<comment type="caution">
    <text evidence="9">The sequence shown here is derived from an EMBL/GenBank/DDBJ whole genome shotgun (WGS) entry which is preliminary data.</text>
</comment>
<keyword evidence="4 6" id="KW-0472">Membrane</keyword>
<feature type="transmembrane region" description="Helical" evidence="6">
    <location>
        <begin position="20"/>
        <end position="44"/>
    </location>
</feature>
<evidence type="ECO:0000256" key="1">
    <source>
        <dbReference type="ARBA" id="ARBA00004141"/>
    </source>
</evidence>
<feature type="transmembrane region" description="Helical" evidence="6">
    <location>
        <begin position="414"/>
        <end position="435"/>
    </location>
</feature>
<dbReference type="Gene3D" id="1.20.1070.10">
    <property type="entry name" value="Rhodopsin 7-helix transmembrane proteins"/>
    <property type="match status" value="1"/>
</dbReference>
<evidence type="ECO:0000313" key="9">
    <source>
        <dbReference type="EMBL" id="KAG7287528.1"/>
    </source>
</evidence>
<reference evidence="9" key="1">
    <citation type="submission" date="2023-02" db="EMBL/GenBank/DDBJ databases">
        <authorList>
            <person name="Palmer J.M."/>
        </authorList>
    </citation>
    <scope>NUCLEOTIDE SEQUENCE</scope>
    <source>
        <strain evidence="9">FW57</strain>
    </source>
</reference>
<evidence type="ECO:0000259" key="8">
    <source>
        <dbReference type="Pfam" id="PF11970"/>
    </source>
</evidence>
<evidence type="ECO:0000256" key="3">
    <source>
        <dbReference type="ARBA" id="ARBA00022989"/>
    </source>
</evidence>
<dbReference type="EMBL" id="JAHCVI010000003">
    <property type="protein sequence ID" value="KAG7287528.1"/>
    <property type="molecule type" value="Genomic_DNA"/>
</dbReference>
<feature type="region of interest" description="Disordered" evidence="5">
    <location>
        <begin position="246"/>
        <end position="265"/>
    </location>
</feature>
<keyword evidence="3 6" id="KW-1133">Transmembrane helix</keyword>
<keyword evidence="2 6" id="KW-0812">Transmembrane</keyword>
<feature type="transmembrane region" description="Helical" evidence="6">
    <location>
        <begin position="377"/>
        <end position="394"/>
    </location>
</feature>
<evidence type="ECO:0000313" key="10">
    <source>
        <dbReference type="Proteomes" id="UP001197093"/>
    </source>
</evidence>
<organism evidence="9 10">
    <name type="scientific">Staphylotrichum longicolle</name>
    <dbReference type="NCBI Taxonomy" id="669026"/>
    <lineage>
        <taxon>Eukaryota</taxon>
        <taxon>Fungi</taxon>
        <taxon>Dikarya</taxon>
        <taxon>Ascomycota</taxon>
        <taxon>Pezizomycotina</taxon>
        <taxon>Sordariomycetes</taxon>
        <taxon>Sordariomycetidae</taxon>
        <taxon>Sordariales</taxon>
        <taxon>Chaetomiaceae</taxon>
        <taxon>Staphylotrichum</taxon>
    </lineage>
</organism>
<accession>A0AAD4EYE3</accession>
<dbReference type="GO" id="GO:0004930">
    <property type="term" value="F:G protein-coupled receptor activity"/>
    <property type="evidence" value="ECO:0007669"/>
    <property type="project" value="TreeGrafter"/>
</dbReference>
<dbReference type="PANTHER" id="PTHR23112">
    <property type="entry name" value="G PROTEIN-COUPLED RECEPTOR 157-RELATED"/>
    <property type="match status" value="1"/>
</dbReference>
<feature type="domain" description="Glucose receptor Git3-like N-terminal" evidence="7">
    <location>
        <begin position="21"/>
        <end position="204"/>
    </location>
</feature>
<dbReference type="InterPro" id="IPR023041">
    <property type="entry name" value="Glucose_rcpt_Git3-like_N"/>
</dbReference>
<feature type="transmembrane region" description="Helical" evidence="6">
    <location>
        <begin position="132"/>
        <end position="150"/>
    </location>
</feature>
<feature type="compositionally biased region" description="Polar residues" evidence="5">
    <location>
        <begin position="291"/>
        <end position="300"/>
    </location>
</feature>
<dbReference type="Pfam" id="PF11710">
    <property type="entry name" value="Git3"/>
    <property type="match status" value="1"/>
</dbReference>
<evidence type="ECO:0000256" key="2">
    <source>
        <dbReference type="ARBA" id="ARBA00022692"/>
    </source>
</evidence>
<comment type="subcellular location">
    <subcellularLocation>
        <location evidence="1">Membrane</location>
        <topology evidence="1">Multi-pass membrane protein</topology>
    </subcellularLocation>
</comment>
<protein>
    <submittedName>
        <fullName evidence="9">Uncharacterized protein</fullName>
    </submittedName>
</protein>
<dbReference type="GO" id="GO:0007189">
    <property type="term" value="P:adenylate cyclase-activating G protein-coupled receptor signaling pathway"/>
    <property type="evidence" value="ECO:0007669"/>
    <property type="project" value="TreeGrafter"/>
</dbReference>
<gene>
    <name evidence="9" type="ORF">NEMBOFW57_007040</name>
</gene>
<dbReference type="GO" id="GO:0005886">
    <property type="term" value="C:plasma membrane"/>
    <property type="evidence" value="ECO:0007669"/>
    <property type="project" value="TreeGrafter"/>
</dbReference>
<feature type="transmembrane region" description="Helical" evidence="6">
    <location>
        <begin position="64"/>
        <end position="83"/>
    </location>
</feature>
<feature type="transmembrane region" description="Helical" evidence="6">
    <location>
        <begin position="178"/>
        <end position="198"/>
    </location>
</feature>
<sequence length="542" mass="60095">MPALAARLVTPVDSTQDIVRVLLILSLTFGSISVLSTLAALYWFVKMRRSFRHELILLLIQSDFLKSMAFVVFAIASFAWGNIESDSVFCQLSGFALAIGIESSDIAVLLIALHSAMYIFRPRSGLYPYRQIAYSVFYLYPALAACLAFIKGNGYENMGHYCYLRTDRRWARLALSWVPRYFICVSIVVIYVFIYLYIRRRMGDYGRRRSEAMQPQPGKGPASPPLSPRLCYNGLLLSAASSRRSSATDTITAAKDPQTLTSSMGLNRLGSARSSADVPQAGGPVKWNWPGFTQASSSSGHARPSTDDLCDPMSLDSSLLSPPPPAAHPPPPHPNPRADALPAITTTTTPFSSFSSSSATPDMPSQQKKTARQLRSLFTYPLVYIVIWLFPFVSHILGYDDDSRAHAATPPPHWLLIVSIISLSVQGAADCVVFLTREKPWRHAGGRGFLAALGKRWVWRWRRGVGGKGGGVGRTREEVLVDGRLARERREGEVVDERGRGRLPMGTRVGKGEVREWWDVYGDGDVEEGWMMSGVVRRGWLR</sequence>
<dbReference type="AlphaFoldDB" id="A0AAD4EYE3"/>
<evidence type="ECO:0000256" key="6">
    <source>
        <dbReference type="SAM" id="Phobius"/>
    </source>
</evidence>
<dbReference type="SUPFAM" id="SSF81321">
    <property type="entry name" value="Family A G protein-coupled receptor-like"/>
    <property type="match status" value="1"/>
</dbReference>
<evidence type="ECO:0000256" key="5">
    <source>
        <dbReference type="SAM" id="MobiDB-lite"/>
    </source>
</evidence>
<feature type="transmembrane region" description="Helical" evidence="6">
    <location>
        <begin position="95"/>
        <end position="120"/>
    </location>
</feature>
<feature type="region of interest" description="Disordered" evidence="5">
    <location>
        <begin position="270"/>
        <end position="342"/>
    </location>
</feature>
<dbReference type="InterPro" id="IPR022596">
    <property type="entry name" value="GPR1/2/3_C"/>
</dbReference>
<name>A0AAD4EYE3_9PEZI</name>
<proteinExistence type="predicted"/>
<evidence type="ECO:0000256" key="4">
    <source>
        <dbReference type="ARBA" id="ARBA00023136"/>
    </source>
</evidence>
<dbReference type="Proteomes" id="UP001197093">
    <property type="component" value="Unassembled WGS sequence"/>
</dbReference>
<dbReference type="PANTHER" id="PTHR23112:SF37">
    <property type="entry name" value="G PROTEIN-COUPLED RECEPTOR GPR1"/>
    <property type="match status" value="1"/>
</dbReference>
<evidence type="ECO:0000259" key="7">
    <source>
        <dbReference type="Pfam" id="PF11710"/>
    </source>
</evidence>